<dbReference type="GO" id="GO:0047605">
    <property type="term" value="F:acetolactate decarboxylase activity"/>
    <property type="evidence" value="ECO:0007669"/>
    <property type="project" value="UniProtKB-UniRule"/>
</dbReference>
<evidence type="ECO:0000313" key="10">
    <source>
        <dbReference type="EMBL" id="TQR87508.1"/>
    </source>
</evidence>
<evidence type="ECO:0000256" key="3">
    <source>
        <dbReference type="ARBA" id="ARBA00007106"/>
    </source>
</evidence>
<reference evidence="10 11" key="1">
    <citation type="submission" date="2018-10" db="EMBL/GenBank/DDBJ databases">
        <title>Draft genome of Mycobacterium hodleri strain B.</title>
        <authorList>
            <person name="Amande T.J."/>
            <person name="Mcgenity T.J."/>
        </authorList>
    </citation>
    <scope>NUCLEOTIDE SEQUENCE [LARGE SCALE GENOMIC DNA]</scope>
    <source>
        <strain evidence="10 11">B</strain>
    </source>
</reference>
<evidence type="ECO:0000313" key="11">
    <source>
        <dbReference type="Proteomes" id="UP000315759"/>
    </source>
</evidence>
<dbReference type="PANTHER" id="PTHR35524:SF1">
    <property type="entry name" value="ALPHA-ACETOLACTATE DECARBOXYLASE"/>
    <property type="match status" value="1"/>
</dbReference>
<dbReference type="PANTHER" id="PTHR35524">
    <property type="entry name" value="ALPHA-ACETOLACTATE DECARBOXYLASE"/>
    <property type="match status" value="1"/>
</dbReference>
<comment type="similarity">
    <text evidence="3 9">Belongs to the alpha-acetolactate decarboxylase family.</text>
</comment>
<dbReference type="GO" id="GO:0045151">
    <property type="term" value="P:acetoin biosynthetic process"/>
    <property type="evidence" value="ECO:0007669"/>
    <property type="project" value="UniProtKB-UniRule"/>
</dbReference>
<dbReference type="CDD" id="cd17299">
    <property type="entry name" value="acetolactate_decarboxylase"/>
    <property type="match status" value="1"/>
</dbReference>
<dbReference type="PIRSF" id="PIRSF001332">
    <property type="entry name" value="Acetolac_decarb"/>
    <property type="match status" value="1"/>
</dbReference>
<evidence type="ECO:0000256" key="5">
    <source>
        <dbReference type="ARBA" id="ARBA00020164"/>
    </source>
</evidence>
<dbReference type="Gene3D" id="3.30.1330.80">
    <property type="entry name" value="Hypothetical protein, similar to alpha- acetolactate decarboxylase, domain 2"/>
    <property type="match status" value="2"/>
</dbReference>
<keyword evidence="8 9" id="KW-0456">Lyase</keyword>
<evidence type="ECO:0000256" key="4">
    <source>
        <dbReference type="ARBA" id="ARBA00013204"/>
    </source>
</evidence>
<dbReference type="AlphaFoldDB" id="A0A544W5K1"/>
<proteinExistence type="inferred from homology"/>
<accession>A0A544W5K1</accession>
<dbReference type="RefSeq" id="WP_142551365.1">
    <property type="nucleotide sequence ID" value="NZ_VIFX01000006.1"/>
</dbReference>
<evidence type="ECO:0000256" key="6">
    <source>
        <dbReference type="ARBA" id="ARBA00022793"/>
    </source>
</evidence>
<keyword evidence="7 9" id="KW-0005">Acetoin biosynthesis</keyword>
<comment type="pathway">
    <text evidence="2 9">Polyol metabolism; (R,R)-butane-2,3-diol biosynthesis; (R,R)-butane-2,3-diol from pyruvate: step 2/3.</text>
</comment>
<organism evidence="10 11">
    <name type="scientific">Mycolicibacterium hodleri</name>
    <dbReference type="NCBI Taxonomy" id="49897"/>
    <lineage>
        <taxon>Bacteria</taxon>
        <taxon>Bacillati</taxon>
        <taxon>Actinomycetota</taxon>
        <taxon>Actinomycetes</taxon>
        <taxon>Mycobacteriales</taxon>
        <taxon>Mycobacteriaceae</taxon>
        <taxon>Mycolicibacterium</taxon>
    </lineage>
</organism>
<comment type="caution">
    <text evidence="10">The sequence shown here is derived from an EMBL/GenBank/DDBJ whole genome shotgun (WGS) entry which is preliminary data.</text>
</comment>
<sequence>MTSRHSALDQFATWARKVVAHHGETLTGDPHSAEVFQFSTMSALLDGVYDGDITIEELLRHGDFGLGTFNRLDGEMIILDGVCYHLRADGSATVADPADRTPFAAVTHFTPSTTLTVDVPTSRADVLALIDQKVESHNLIHAIRVTGALSNVHTRTVKAQTPPYPPLTEASDGQAVKTFERVDGVLVGFRTPEFEQGISVAGYHLHFLDAARTSGGHVLDFTLDSGDVEISTASELHLRLPTSGPFLHADLAGEDVSAQIHHAEGGD</sequence>
<evidence type="ECO:0000256" key="8">
    <source>
        <dbReference type="ARBA" id="ARBA00023239"/>
    </source>
</evidence>
<keyword evidence="6 9" id="KW-0210">Decarboxylase</keyword>
<dbReference type="EC" id="4.1.1.5" evidence="4 9"/>
<comment type="catalytic activity">
    <reaction evidence="1 9">
        <text>(2S)-2-acetolactate + H(+) = (R)-acetoin + CO2</text>
        <dbReference type="Rhea" id="RHEA:21580"/>
        <dbReference type="ChEBI" id="CHEBI:15378"/>
        <dbReference type="ChEBI" id="CHEBI:15686"/>
        <dbReference type="ChEBI" id="CHEBI:16526"/>
        <dbReference type="ChEBI" id="CHEBI:58476"/>
        <dbReference type="EC" id="4.1.1.5"/>
    </reaction>
</comment>
<dbReference type="SUPFAM" id="SSF117856">
    <property type="entry name" value="AF0104/ALDC/Ptd012-like"/>
    <property type="match status" value="1"/>
</dbReference>
<dbReference type="NCBIfam" id="TIGR01252">
    <property type="entry name" value="acetolac_decarb"/>
    <property type="match status" value="1"/>
</dbReference>
<evidence type="ECO:0000256" key="2">
    <source>
        <dbReference type="ARBA" id="ARBA00005170"/>
    </source>
</evidence>
<dbReference type="InterPro" id="IPR005128">
    <property type="entry name" value="Acetolactate_a_deCO2ase"/>
</dbReference>
<dbReference type="EMBL" id="VIFX01000006">
    <property type="protein sequence ID" value="TQR87508.1"/>
    <property type="molecule type" value="Genomic_DNA"/>
</dbReference>
<evidence type="ECO:0000256" key="9">
    <source>
        <dbReference type="PIRNR" id="PIRNR001332"/>
    </source>
</evidence>
<name>A0A544W5K1_9MYCO</name>
<dbReference type="UniPathway" id="UPA00626">
    <property type="reaction ID" value="UER00678"/>
</dbReference>
<gene>
    <name evidence="10" type="primary">budA</name>
    <name evidence="10" type="ORF">D8S82_06960</name>
</gene>
<evidence type="ECO:0000256" key="7">
    <source>
        <dbReference type="ARBA" id="ARBA00023061"/>
    </source>
</evidence>
<evidence type="ECO:0000256" key="1">
    <source>
        <dbReference type="ARBA" id="ARBA00001784"/>
    </source>
</evidence>
<dbReference type="Pfam" id="PF03306">
    <property type="entry name" value="AAL_decarboxy"/>
    <property type="match status" value="1"/>
</dbReference>
<dbReference type="Proteomes" id="UP000315759">
    <property type="component" value="Unassembled WGS sequence"/>
</dbReference>
<keyword evidence="11" id="KW-1185">Reference proteome</keyword>
<protein>
    <recommendedName>
        <fullName evidence="5 9">Alpha-acetolactate decarboxylase</fullName>
        <ecNumber evidence="4 9">4.1.1.5</ecNumber>
    </recommendedName>
</protein>